<dbReference type="Pfam" id="PF14905">
    <property type="entry name" value="OMP_b-brl_3"/>
    <property type="match status" value="1"/>
</dbReference>
<dbReference type="AlphaFoldDB" id="U2KZV4"/>
<dbReference type="InterPro" id="IPR036942">
    <property type="entry name" value="Beta-barrel_TonB_sf"/>
</dbReference>
<organism evidence="6 7">
    <name type="scientific">Hoylesella pleuritidis F0068</name>
    <dbReference type="NCBI Taxonomy" id="1081904"/>
    <lineage>
        <taxon>Bacteria</taxon>
        <taxon>Pseudomonadati</taxon>
        <taxon>Bacteroidota</taxon>
        <taxon>Bacteroidia</taxon>
        <taxon>Bacteroidales</taxon>
        <taxon>Prevotellaceae</taxon>
        <taxon>Hoylesella</taxon>
    </lineage>
</organism>
<dbReference type="Gene3D" id="2.40.170.20">
    <property type="entry name" value="TonB-dependent receptor, beta-barrel domain"/>
    <property type="match status" value="1"/>
</dbReference>
<dbReference type="InterPro" id="IPR008969">
    <property type="entry name" value="CarboxyPept-like_regulatory"/>
</dbReference>
<evidence type="ECO:0000313" key="7">
    <source>
        <dbReference type="Proteomes" id="UP000016600"/>
    </source>
</evidence>
<evidence type="ECO:0000256" key="4">
    <source>
        <dbReference type="SAM" id="SignalP"/>
    </source>
</evidence>
<dbReference type="PANTHER" id="PTHR40980:SF4">
    <property type="entry name" value="TONB-DEPENDENT RECEPTOR-LIKE BETA-BARREL DOMAIN-CONTAINING PROTEIN"/>
    <property type="match status" value="1"/>
</dbReference>
<evidence type="ECO:0000256" key="3">
    <source>
        <dbReference type="ARBA" id="ARBA00023237"/>
    </source>
</evidence>
<accession>U2KZV4</accession>
<feature type="domain" description="Outer membrane protein beta-barrel" evidence="5">
    <location>
        <begin position="383"/>
        <end position="772"/>
    </location>
</feature>
<dbReference type="InterPro" id="IPR041700">
    <property type="entry name" value="OMP_b-brl_3"/>
</dbReference>
<keyword evidence="4" id="KW-0732">Signal</keyword>
<feature type="signal peptide" evidence="4">
    <location>
        <begin position="1"/>
        <end position="23"/>
    </location>
</feature>
<feature type="chain" id="PRO_5004629843" evidence="4">
    <location>
        <begin position="24"/>
        <end position="796"/>
    </location>
</feature>
<evidence type="ECO:0000256" key="2">
    <source>
        <dbReference type="ARBA" id="ARBA00023136"/>
    </source>
</evidence>
<evidence type="ECO:0000256" key="1">
    <source>
        <dbReference type="ARBA" id="ARBA00004442"/>
    </source>
</evidence>
<dbReference type="SUPFAM" id="SSF56935">
    <property type="entry name" value="Porins"/>
    <property type="match status" value="1"/>
</dbReference>
<dbReference type="RefSeq" id="WP_021583103.1">
    <property type="nucleotide sequence ID" value="NZ_AWET01000007.1"/>
</dbReference>
<dbReference type="PANTHER" id="PTHR40980">
    <property type="entry name" value="PLUG DOMAIN-CONTAINING PROTEIN"/>
    <property type="match status" value="1"/>
</dbReference>
<sequence>MKQILRILWVSFLMMAAVLKGSAQRVVTIQITDGENIPADAASVIITEIKERKVVGNGIAGTDGKIIFHLNDGEYQVYISLLGYKNVLEKIRIPSDSELYSFVLEPEIAHLSDVIVTARQRRPVAKMIDGKVSINVSRSYLTDLGNAVDVLKHSPGIRVGNDGNISLSSPGGTAVYVNGKRIRLQGDLLTAYLRSLPSSKIERIVTSPNPDASYESEGAGGVIDIILKRNEDTGLHLTTSHGLAYWEHLRETSDVGLSYHRKDWQIGVNYNQSIGHYGMRYGSERLQDGNRNLSETVDTDKRNVYAGGMDFVWQPNGQHKLSILTSVDAVVGPGKTITETRIYHETNALKQILRAENDYIKQRNLKYGGGLNYLFTPSSRYSVSVSTDWIHVDGTSRNNQPNAYFMPDGSPARRDLYYSDTKKDIDILSLMTDYKLTIGKEDDFLSGLKLSRIISNNDFRFFTNSIFNTNRSNRFKYGETNIEGYAQYTMRRAKWAITAGLRAEYMHTDGQLQPFGKEKAKEENKRNRFGLFPNLSVSYQATDVTKLTLSYSKRQDKPKYEDLNPFEYLLDELTYWKGNPFIAPQVSHRLMLNLAVRNLGLTLSYNQLNDYFTALTDTYEKGTIVMTTKNIGRQKQMGLELVYSRRLVPWWDISFNGGAFYFINQLDYEKYKETYRRPSCVLSLSNDILLPAGIRLELSGRYNSKRQGNSYEVLKSTGSVDAGFSKSLLKNQLNLSLLMTDIFHTERWDSYGTKGQLDLTSWGQGESRQLLFRVRFQLGIQKLKADKKEIKELDRL</sequence>
<dbReference type="Gene3D" id="2.170.130.10">
    <property type="entry name" value="TonB-dependent receptor, plug domain"/>
    <property type="match status" value="1"/>
</dbReference>
<dbReference type="PATRIC" id="fig|1081904.3.peg.280"/>
<keyword evidence="3" id="KW-0998">Cell outer membrane</keyword>
<reference evidence="6 7" key="1">
    <citation type="submission" date="2013-08" db="EMBL/GenBank/DDBJ databases">
        <authorList>
            <person name="Durkin A.S."/>
            <person name="Haft D.R."/>
            <person name="McCorrison J."/>
            <person name="Torralba M."/>
            <person name="Gillis M."/>
            <person name="Haft D.H."/>
            <person name="Methe B."/>
            <person name="Sutton G."/>
            <person name="Nelson K.E."/>
        </authorList>
    </citation>
    <scope>NUCLEOTIDE SEQUENCE [LARGE SCALE GENOMIC DNA]</scope>
    <source>
        <strain evidence="6 7">F0068</strain>
    </source>
</reference>
<keyword evidence="2" id="KW-0472">Membrane</keyword>
<dbReference type="GO" id="GO:0009279">
    <property type="term" value="C:cell outer membrane"/>
    <property type="evidence" value="ECO:0007669"/>
    <property type="project" value="UniProtKB-SubCell"/>
</dbReference>
<dbReference type="InterPro" id="IPR037066">
    <property type="entry name" value="Plug_dom_sf"/>
</dbReference>
<gene>
    <name evidence="6" type="ORF">HMPREF1218_0305</name>
</gene>
<protein>
    <submittedName>
        <fullName evidence="6">Outer membrane protein, beta-barrel family</fullName>
    </submittedName>
</protein>
<dbReference type="EMBL" id="AWET01000007">
    <property type="protein sequence ID" value="ERK03987.1"/>
    <property type="molecule type" value="Genomic_DNA"/>
</dbReference>
<name>U2KZV4_9BACT</name>
<evidence type="ECO:0000313" key="6">
    <source>
        <dbReference type="EMBL" id="ERK03987.1"/>
    </source>
</evidence>
<evidence type="ECO:0000259" key="5">
    <source>
        <dbReference type="Pfam" id="PF14905"/>
    </source>
</evidence>
<keyword evidence="7" id="KW-1185">Reference proteome</keyword>
<dbReference type="SUPFAM" id="SSF49464">
    <property type="entry name" value="Carboxypeptidase regulatory domain-like"/>
    <property type="match status" value="1"/>
</dbReference>
<dbReference type="Proteomes" id="UP000016600">
    <property type="component" value="Unassembled WGS sequence"/>
</dbReference>
<comment type="subcellular location">
    <subcellularLocation>
        <location evidence="1">Cell outer membrane</location>
    </subcellularLocation>
</comment>
<comment type="caution">
    <text evidence="6">The sequence shown here is derived from an EMBL/GenBank/DDBJ whole genome shotgun (WGS) entry which is preliminary data.</text>
</comment>
<proteinExistence type="predicted"/>